<evidence type="ECO:0000313" key="12">
    <source>
        <dbReference type="EMBL" id="GGG74154.1"/>
    </source>
</evidence>
<dbReference type="AlphaFoldDB" id="A0A917M211"/>
<dbReference type="Gene3D" id="2.170.130.10">
    <property type="entry name" value="TonB-dependent receptor, plug domain"/>
    <property type="match status" value="1"/>
</dbReference>
<keyword evidence="4 8" id="KW-0812">Transmembrane</keyword>
<feature type="domain" description="TonB-dependent receptor plug" evidence="11">
    <location>
        <begin position="125"/>
        <end position="227"/>
    </location>
</feature>
<dbReference type="InterPro" id="IPR037066">
    <property type="entry name" value="Plug_dom_sf"/>
</dbReference>
<dbReference type="GO" id="GO:0009279">
    <property type="term" value="C:cell outer membrane"/>
    <property type="evidence" value="ECO:0007669"/>
    <property type="project" value="UniProtKB-SubCell"/>
</dbReference>
<evidence type="ECO:0000259" key="10">
    <source>
        <dbReference type="Pfam" id="PF00593"/>
    </source>
</evidence>
<keyword evidence="7 8" id="KW-0998">Cell outer membrane</keyword>
<dbReference type="Pfam" id="PF07715">
    <property type="entry name" value="Plug"/>
    <property type="match status" value="1"/>
</dbReference>
<sequence>MATLLVFVLNGWTTQARHSDNSQKPTAVQERVVSGRVLDIQEQPIAGASVVAEGSSKGATTDDDGRFTLSIPEGTKALNVRFMGYITKTEPITSDQTDLTIYLQQDVIGLETAVVVGYGTQKRVNLTGAVSVVTGAELEDRVTPTVTGMLQGAAPGLNVTTSAGKPGSTPDINIRGITSINETEPLVLIDGAEGDLNRVNPRDVESISIIKDASAAAIYGARAAFGVILVTTKSGGASDGKAVVRYSSRMGWEAPTASTDYENRGYWSVFLVNKFWQADSGNKYIQYTEKDMEELLARVNDKTEHPDRPWVIEDVRDGKRRWIYYANQDWWDGLFRERRPNQQHSVSLSGGTDDVKYFVSGAYLREQGMQRHHPDVLNRYNMRSKVDFNINKWATLSSNISLFDSKYNNQNGIDNVIHNAANHALANFPFFNPDGSGIYDTDGLINTYKVGNGRQIMLINGEHPTIDSDNDFSTTTRLVLKPHRTLTVTGDFTYRFYQDRTTARGNPLHYRVFPDGPMESYTTGAGINRLTESASTNKYKSFNAFANYDDTFGDTHHVAAVGGFNYETRHTKGLRAVGENLVVPDINDLNLVGTDDNGAVITSVGGGQSEYALMGIFGRANYDYKGRYLVEVSGRYDGTSRFASESRWGFFPSASAGWRISEEPFFKDGGAGRLIDNLKLRGSFGSLGNQNVSSYYAYIRLVTISNLNNLFGGSTPSKQASLGDPLADDLSWETSEQWDVGLDLDMLQNRLNMTADVYIRDTRDMLTAGVALPAVYGANPPEMNAADLRTKGYEIAFNWRDQFNLAGKPFAYSLGANLSDYKTMVTKYDNPERSFAKAHYVGEEWGEIWGYRTDGFFKTDEEAKQYAKEVNLSLQSSRLTGGWMAGDLKFLDTNGDGIWGVGANTVDDSGDLVKLGNSLPSLSYGINMSARWMGFDVSAMFQGTGTHHVYLHGNTRDFWGHYSASYGSFMPYNFIDKVWSEDNPDAYFPRARAYLATGGYLAKTNDRYLQNIAYLRFKNLTVGYSLPVTFFKKVGIDQVRLYFSGENLAYWSPLKKNTKYVDPETAYVYRNKQLSDQGETDQGYYPWAKTFMFGLDLTF</sequence>
<reference evidence="12" key="2">
    <citation type="submission" date="2020-09" db="EMBL/GenBank/DDBJ databases">
        <authorList>
            <person name="Sun Q."/>
            <person name="Zhou Y."/>
        </authorList>
    </citation>
    <scope>NUCLEOTIDE SEQUENCE</scope>
    <source>
        <strain evidence="12">CGMCC 1.12195</strain>
    </source>
</reference>
<organism evidence="12 13">
    <name type="scientific">Parapedobacter pyrenivorans</name>
    <dbReference type="NCBI Taxonomy" id="1305674"/>
    <lineage>
        <taxon>Bacteria</taxon>
        <taxon>Pseudomonadati</taxon>
        <taxon>Bacteroidota</taxon>
        <taxon>Sphingobacteriia</taxon>
        <taxon>Sphingobacteriales</taxon>
        <taxon>Sphingobacteriaceae</taxon>
        <taxon>Parapedobacter</taxon>
    </lineage>
</organism>
<dbReference type="InterPro" id="IPR039426">
    <property type="entry name" value="TonB-dep_rcpt-like"/>
</dbReference>
<comment type="caution">
    <text evidence="12">The sequence shown here is derived from an EMBL/GenBank/DDBJ whole genome shotgun (WGS) entry which is preliminary data.</text>
</comment>
<dbReference type="Gene3D" id="2.40.170.20">
    <property type="entry name" value="TonB-dependent receptor, beta-barrel domain"/>
    <property type="match status" value="1"/>
</dbReference>
<accession>A0A917M211</accession>
<dbReference type="EMBL" id="BMER01000001">
    <property type="protein sequence ID" value="GGG74154.1"/>
    <property type="molecule type" value="Genomic_DNA"/>
</dbReference>
<evidence type="ECO:0000256" key="1">
    <source>
        <dbReference type="ARBA" id="ARBA00004571"/>
    </source>
</evidence>
<feature type="domain" description="TonB-dependent receptor-like beta-barrel" evidence="10">
    <location>
        <begin position="464"/>
        <end position="932"/>
    </location>
</feature>
<dbReference type="InterPro" id="IPR023997">
    <property type="entry name" value="TonB-dep_OMP_SusC/RagA_CS"/>
</dbReference>
<evidence type="ECO:0000256" key="9">
    <source>
        <dbReference type="RuleBase" id="RU003357"/>
    </source>
</evidence>
<dbReference type="InterPro" id="IPR023996">
    <property type="entry name" value="TonB-dep_OMP_SusC/RagA"/>
</dbReference>
<evidence type="ECO:0000256" key="2">
    <source>
        <dbReference type="ARBA" id="ARBA00022448"/>
    </source>
</evidence>
<proteinExistence type="inferred from homology"/>
<dbReference type="Pfam" id="PF00593">
    <property type="entry name" value="TonB_dep_Rec_b-barrel"/>
    <property type="match status" value="1"/>
</dbReference>
<keyword evidence="2 8" id="KW-0813">Transport</keyword>
<keyword evidence="6 8" id="KW-0472">Membrane</keyword>
<gene>
    <name evidence="12" type="ORF">GCM10007415_01980</name>
</gene>
<reference evidence="12" key="1">
    <citation type="journal article" date="2014" name="Int. J. Syst. Evol. Microbiol.">
        <title>Complete genome sequence of Corynebacterium casei LMG S-19264T (=DSM 44701T), isolated from a smear-ripened cheese.</title>
        <authorList>
            <consortium name="US DOE Joint Genome Institute (JGI-PGF)"/>
            <person name="Walter F."/>
            <person name="Albersmeier A."/>
            <person name="Kalinowski J."/>
            <person name="Ruckert C."/>
        </authorList>
    </citation>
    <scope>NUCLEOTIDE SEQUENCE</scope>
    <source>
        <strain evidence="12">CGMCC 1.12195</strain>
    </source>
</reference>
<dbReference type="NCBIfam" id="TIGR04057">
    <property type="entry name" value="SusC_RagA_signa"/>
    <property type="match status" value="1"/>
</dbReference>
<evidence type="ECO:0000256" key="7">
    <source>
        <dbReference type="ARBA" id="ARBA00023237"/>
    </source>
</evidence>
<dbReference type="InterPro" id="IPR012910">
    <property type="entry name" value="Plug_dom"/>
</dbReference>
<keyword evidence="5 9" id="KW-0798">TonB box</keyword>
<keyword evidence="3 8" id="KW-1134">Transmembrane beta strand</keyword>
<dbReference type="InterPro" id="IPR008969">
    <property type="entry name" value="CarboxyPept-like_regulatory"/>
</dbReference>
<dbReference type="Gene3D" id="2.60.40.1120">
    <property type="entry name" value="Carboxypeptidase-like, regulatory domain"/>
    <property type="match status" value="1"/>
</dbReference>
<dbReference type="NCBIfam" id="TIGR04056">
    <property type="entry name" value="OMP_RagA_SusC"/>
    <property type="match status" value="1"/>
</dbReference>
<dbReference type="SUPFAM" id="SSF49464">
    <property type="entry name" value="Carboxypeptidase regulatory domain-like"/>
    <property type="match status" value="1"/>
</dbReference>
<keyword evidence="13" id="KW-1185">Reference proteome</keyword>
<dbReference type="SUPFAM" id="SSF56935">
    <property type="entry name" value="Porins"/>
    <property type="match status" value="1"/>
</dbReference>
<evidence type="ECO:0000313" key="13">
    <source>
        <dbReference type="Proteomes" id="UP000660862"/>
    </source>
</evidence>
<name>A0A917M211_9SPHI</name>
<dbReference type="Proteomes" id="UP000660862">
    <property type="component" value="Unassembled WGS sequence"/>
</dbReference>
<evidence type="ECO:0000256" key="8">
    <source>
        <dbReference type="PROSITE-ProRule" id="PRU01360"/>
    </source>
</evidence>
<evidence type="ECO:0000256" key="4">
    <source>
        <dbReference type="ARBA" id="ARBA00022692"/>
    </source>
</evidence>
<evidence type="ECO:0000259" key="11">
    <source>
        <dbReference type="Pfam" id="PF07715"/>
    </source>
</evidence>
<evidence type="ECO:0000256" key="3">
    <source>
        <dbReference type="ARBA" id="ARBA00022452"/>
    </source>
</evidence>
<dbReference type="InterPro" id="IPR036942">
    <property type="entry name" value="Beta-barrel_TonB_sf"/>
</dbReference>
<evidence type="ECO:0000256" key="6">
    <source>
        <dbReference type="ARBA" id="ARBA00023136"/>
    </source>
</evidence>
<comment type="similarity">
    <text evidence="8 9">Belongs to the TonB-dependent receptor family.</text>
</comment>
<dbReference type="InterPro" id="IPR000531">
    <property type="entry name" value="Beta-barrel_TonB"/>
</dbReference>
<protein>
    <submittedName>
        <fullName evidence="12">SusC/RagA family TonB-linked outer membrane protein</fullName>
    </submittedName>
</protein>
<evidence type="ECO:0000256" key="5">
    <source>
        <dbReference type="ARBA" id="ARBA00023077"/>
    </source>
</evidence>
<dbReference type="Pfam" id="PF13715">
    <property type="entry name" value="CarbopepD_reg_2"/>
    <property type="match status" value="1"/>
</dbReference>
<dbReference type="PROSITE" id="PS52016">
    <property type="entry name" value="TONB_DEPENDENT_REC_3"/>
    <property type="match status" value="1"/>
</dbReference>
<comment type="subcellular location">
    <subcellularLocation>
        <location evidence="1 8">Cell outer membrane</location>
        <topology evidence="1 8">Multi-pass membrane protein</topology>
    </subcellularLocation>
</comment>